<sequence length="140" mass="16490">MTQILNLTPSEEDILKIRRKLQDYNSKFFEIKDEPNFTISEIDEDKELVGGIVCTIVGQWLEIDFLWIKDEQRGKGLGKKLLHEAEKIGLENKCNMAFLTTMNFQAKPFYSKHGYKTVYVQRGYPITNEKYFMEKELKLN</sequence>
<dbReference type="PANTHER" id="PTHR42919:SF8">
    <property type="entry name" value="N-ALPHA-ACETYLTRANSFERASE 50"/>
    <property type="match status" value="1"/>
</dbReference>
<evidence type="ECO:0000313" key="4">
    <source>
        <dbReference type="EMBL" id="MBU5593086.1"/>
    </source>
</evidence>
<dbReference type="InterPro" id="IPR051556">
    <property type="entry name" value="N-term/lysine_N-AcTrnsfr"/>
</dbReference>
<keyword evidence="1" id="KW-0808">Transferase</keyword>
<protein>
    <submittedName>
        <fullName evidence="4">GNAT family N-acetyltransferase</fullName>
    </submittedName>
</protein>
<proteinExistence type="predicted"/>
<evidence type="ECO:0000313" key="5">
    <source>
        <dbReference type="Proteomes" id="UP000736583"/>
    </source>
</evidence>
<keyword evidence="2" id="KW-0012">Acyltransferase</keyword>
<feature type="domain" description="N-acetyltransferase" evidence="3">
    <location>
        <begin position="2"/>
        <end position="138"/>
    </location>
</feature>
<evidence type="ECO:0000259" key="3">
    <source>
        <dbReference type="PROSITE" id="PS51186"/>
    </source>
</evidence>
<evidence type="ECO:0000256" key="1">
    <source>
        <dbReference type="ARBA" id="ARBA00022679"/>
    </source>
</evidence>
<dbReference type="EMBL" id="JAHLQL010000006">
    <property type="protein sequence ID" value="MBU5593086.1"/>
    <property type="molecule type" value="Genomic_DNA"/>
</dbReference>
<gene>
    <name evidence="4" type="ORF">KQI89_15150</name>
</gene>
<dbReference type="PANTHER" id="PTHR42919">
    <property type="entry name" value="N-ALPHA-ACETYLTRANSFERASE"/>
    <property type="match status" value="1"/>
</dbReference>
<reference evidence="4 5" key="1">
    <citation type="submission" date="2021-06" db="EMBL/GenBank/DDBJ databases">
        <authorList>
            <person name="Sun Q."/>
            <person name="Li D."/>
        </authorList>
    </citation>
    <scope>NUCLEOTIDE SEQUENCE [LARGE SCALE GENOMIC DNA]</scope>
    <source>
        <strain evidence="4 5">MSJ-4</strain>
    </source>
</reference>
<name>A0ABS6F3J5_9CLOT</name>
<dbReference type="CDD" id="cd04301">
    <property type="entry name" value="NAT_SF"/>
    <property type="match status" value="1"/>
</dbReference>
<dbReference type="Proteomes" id="UP000736583">
    <property type="component" value="Unassembled WGS sequence"/>
</dbReference>
<dbReference type="RefSeq" id="WP_216457768.1">
    <property type="nucleotide sequence ID" value="NZ_JAHLQL010000006.1"/>
</dbReference>
<organism evidence="4 5">
    <name type="scientific">Clostridium simiarum</name>
    <dbReference type="NCBI Taxonomy" id="2841506"/>
    <lineage>
        <taxon>Bacteria</taxon>
        <taxon>Bacillati</taxon>
        <taxon>Bacillota</taxon>
        <taxon>Clostridia</taxon>
        <taxon>Eubacteriales</taxon>
        <taxon>Clostridiaceae</taxon>
        <taxon>Clostridium</taxon>
    </lineage>
</organism>
<keyword evidence="5" id="KW-1185">Reference proteome</keyword>
<dbReference type="Pfam" id="PF00583">
    <property type="entry name" value="Acetyltransf_1"/>
    <property type="match status" value="1"/>
</dbReference>
<comment type="caution">
    <text evidence="4">The sequence shown here is derived from an EMBL/GenBank/DDBJ whole genome shotgun (WGS) entry which is preliminary data.</text>
</comment>
<dbReference type="PROSITE" id="PS51186">
    <property type="entry name" value="GNAT"/>
    <property type="match status" value="1"/>
</dbReference>
<accession>A0ABS6F3J5</accession>
<evidence type="ECO:0000256" key="2">
    <source>
        <dbReference type="ARBA" id="ARBA00023315"/>
    </source>
</evidence>
<dbReference type="InterPro" id="IPR000182">
    <property type="entry name" value="GNAT_dom"/>
</dbReference>